<sequence length="202" mass="23315">MVNGNLQHRLLSAKPPLQPIQKTVEGQQPKKPKTQPEPKITLISSDDNISITTLAEAQTISKRRDLKLVKILDIDNKTQRPVYRLMTGSEYHKEELNQRKNKANKVVSALKGEKLLMINSQISKHDLEVYVNKILKWITKRYEVRVSISGSEANTEKSEYIYKFLEDNLKNDSRFLQKRVKGNDLRFQIIPPKEKEDPPPTA</sequence>
<comment type="caution">
    <text evidence="6">The sequence shown here is derived from an EMBL/GenBank/DDBJ whole genome shotgun (WGS) entry which is preliminary data.</text>
</comment>
<dbReference type="Gene3D" id="3.10.20.80">
    <property type="entry name" value="Translation initiation factor 3 (IF-3), N-terminal domain"/>
    <property type="match status" value="1"/>
</dbReference>
<dbReference type="PANTHER" id="PTHR10938">
    <property type="entry name" value="TRANSLATION INITIATION FACTOR IF-3"/>
    <property type="match status" value="1"/>
</dbReference>
<keyword evidence="7" id="KW-1185">Reference proteome</keyword>
<dbReference type="Proteomes" id="UP001353858">
    <property type="component" value="Unassembled WGS sequence"/>
</dbReference>
<dbReference type="GO" id="GO:0003743">
    <property type="term" value="F:translation initiation factor activity"/>
    <property type="evidence" value="ECO:0007669"/>
    <property type="project" value="UniProtKB-KW"/>
</dbReference>
<evidence type="ECO:0000256" key="1">
    <source>
        <dbReference type="ARBA" id="ARBA00005439"/>
    </source>
</evidence>
<comment type="similarity">
    <text evidence="1">Belongs to the IF-3 family.</text>
</comment>
<proteinExistence type="inferred from homology"/>
<organism evidence="6 7">
    <name type="scientific">Aquatica leii</name>
    <dbReference type="NCBI Taxonomy" id="1421715"/>
    <lineage>
        <taxon>Eukaryota</taxon>
        <taxon>Metazoa</taxon>
        <taxon>Ecdysozoa</taxon>
        <taxon>Arthropoda</taxon>
        <taxon>Hexapoda</taxon>
        <taxon>Insecta</taxon>
        <taxon>Pterygota</taxon>
        <taxon>Neoptera</taxon>
        <taxon>Endopterygota</taxon>
        <taxon>Coleoptera</taxon>
        <taxon>Polyphaga</taxon>
        <taxon>Elateriformia</taxon>
        <taxon>Elateroidea</taxon>
        <taxon>Lampyridae</taxon>
        <taxon>Luciolinae</taxon>
        <taxon>Aquatica</taxon>
    </lineage>
</organism>
<keyword evidence="3" id="KW-0648">Protein biosynthesis</keyword>
<dbReference type="EMBL" id="JARPUR010000001">
    <property type="protein sequence ID" value="KAK4887220.1"/>
    <property type="molecule type" value="Genomic_DNA"/>
</dbReference>
<evidence type="ECO:0000256" key="2">
    <source>
        <dbReference type="ARBA" id="ARBA00022540"/>
    </source>
</evidence>
<gene>
    <name evidence="6" type="ORF">RN001_003491</name>
</gene>
<dbReference type="Gene3D" id="3.30.110.10">
    <property type="entry name" value="Translation initiation factor 3 (IF-3), C-terminal domain"/>
    <property type="match status" value="1"/>
</dbReference>
<dbReference type="SUPFAM" id="SSF55200">
    <property type="entry name" value="Translation initiation factor IF3, C-terminal domain"/>
    <property type="match status" value="1"/>
</dbReference>
<dbReference type="GO" id="GO:0032790">
    <property type="term" value="P:ribosome disassembly"/>
    <property type="evidence" value="ECO:0007669"/>
    <property type="project" value="TreeGrafter"/>
</dbReference>
<dbReference type="InterPro" id="IPR036787">
    <property type="entry name" value="T_IF-3_N_sf"/>
</dbReference>
<dbReference type="PANTHER" id="PTHR10938:SF0">
    <property type="entry name" value="TRANSLATION INITIATION FACTOR IF-3, MITOCHONDRIAL"/>
    <property type="match status" value="1"/>
</dbReference>
<name>A0AAN7ST14_9COLE</name>
<accession>A0AAN7ST14</accession>
<evidence type="ECO:0000256" key="3">
    <source>
        <dbReference type="ARBA" id="ARBA00022917"/>
    </source>
</evidence>
<dbReference type="Pfam" id="PF05198">
    <property type="entry name" value="IF3_N"/>
    <property type="match status" value="1"/>
</dbReference>
<feature type="domain" description="Translation initiation factor 3 N-terminal" evidence="5">
    <location>
        <begin position="38"/>
        <end position="100"/>
    </location>
</feature>
<dbReference type="AlphaFoldDB" id="A0AAN7ST14"/>
<protein>
    <recommendedName>
        <fullName evidence="5">Translation initiation factor 3 N-terminal domain-containing protein</fullName>
    </recommendedName>
</protein>
<evidence type="ECO:0000259" key="5">
    <source>
        <dbReference type="Pfam" id="PF05198"/>
    </source>
</evidence>
<dbReference type="InterPro" id="IPR019814">
    <property type="entry name" value="Translation_initiation_fac_3_N"/>
</dbReference>
<dbReference type="InterPro" id="IPR036788">
    <property type="entry name" value="T_IF-3_C_sf"/>
</dbReference>
<keyword evidence="2" id="KW-0396">Initiation factor</keyword>
<dbReference type="InterPro" id="IPR001288">
    <property type="entry name" value="Translation_initiation_fac_3"/>
</dbReference>
<dbReference type="GO" id="GO:0005739">
    <property type="term" value="C:mitochondrion"/>
    <property type="evidence" value="ECO:0007669"/>
    <property type="project" value="TreeGrafter"/>
</dbReference>
<evidence type="ECO:0000313" key="7">
    <source>
        <dbReference type="Proteomes" id="UP001353858"/>
    </source>
</evidence>
<dbReference type="GO" id="GO:0070124">
    <property type="term" value="P:mitochondrial translational initiation"/>
    <property type="evidence" value="ECO:0007669"/>
    <property type="project" value="TreeGrafter"/>
</dbReference>
<evidence type="ECO:0000256" key="4">
    <source>
        <dbReference type="SAM" id="MobiDB-lite"/>
    </source>
</evidence>
<reference evidence="7" key="1">
    <citation type="submission" date="2023-01" db="EMBL/GenBank/DDBJ databases">
        <title>Key to firefly adult light organ development and bioluminescence: homeobox transcription factors regulate luciferase expression and transportation to peroxisome.</title>
        <authorList>
            <person name="Fu X."/>
        </authorList>
    </citation>
    <scope>NUCLEOTIDE SEQUENCE [LARGE SCALE GENOMIC DNA]</scope>
</reference>
<dbReference type="GO" id="GO:0043022">
    <property type="term" value="F:ribosome binding"/>
    <property type="evidence" value="ECO:0007669"/>
    <property type="project" value="TreeGrafter"/>
</dbReference>
<feature type="region of interest" description="Disordered" evidence="4">
    <location>
        <begin position="1"/>
        <end position="38"/>
    </location>
</feature>
<evidence type="ECO:0000313" key="6">
    <source>
        <dbReference type="EMBL" id="KAK4887220.1"/>
    </source>
</evidence>